<proteinExistence type="predicted"/>
<keyword evidence="1" id="KW-0732">Signal</keyword>
<dbReference type="RefSeq" id="WP_121168124.1">
    <property type="nucleotide sequence ID" value="NZ_RAPE01000004.1"/>
</dbReference>
<dbReference type="Proteomes" id="UP000281128">
    <property type="component" value="Unassembled WGS sequence"/>
</dbReference>
<evidence type="ECO:0008006" key="4">
    <source>
        <dbReference type="Google" id="ProtNLM"/>
    </source>
</evidence>
<evidence type="ECO:0000313" key="3">
    <source>
        <dbReference type="Proteomes" id="UP000281128"/>
    </source>
</evidence>
<sequence length="327" mass="33933">MSRIRFLTLGCGTVAAALFAGYFIQHSDASAPAVAAPAEQPDGMSGAADEVNLNSITLTSALPEAPAEMSFAALPTPEITLAALDDTPIGDMPGEEPAPAFNCDYTLDATPAAGAMVDLNLAAPCAPNERFTLHHNGLMISAVTDADGQWSAQAPALARTAVYIVAFPNGDGAVANVSVPSLDQYDRVAVQWRGDSGIHIHALEYGADYGEAGHVWADAPHGVEQAVAGDSGFLTPLGDPNLPDALRAEVYTFPSTIAGEDGDVRLVVEASVTRDNCGRDVEAQSIEVSAAGAPRVQDLTLAVPECNAVGDFLVLKNLLNDLKIARK</sequence>
<evidence type="ECO:0000256" key="1">
    <source>
        <dbReference type="SAM" id="SignalP"/>
    </source>
</evidence>
<accession>A0A3A8ASL7</accession>
<organism evidence="2 3">
    <name type="scientific">Roseovarius spongiae</name>
    <dbReference type="NCBI Taxonomy" id="2320272"/>
    <lineage>
        <taxon>Bacteria</taxon>
        <taxon>Pseudomonadati</taxon>
        <taxon>Pseudomonadota</taxon>
        <taxon>Alphaproteobacteria</taxon>
        <taxon>Rhodobacterales</taxon>
        <taxon>Roseobacteraceae</taxon>
        <taxon>Roseovarius</taxon>
    </lineage>
</organism>
<name>A0A3A8ASL7_9RHOB</name>
<gene>
    <name evidence="2" type="ORF">D6850_14200</name>
</gene>
<dbReference type="AlphaFoldDB" id="A0A3A8ASL7"/>
<dbReference type="EMBL" id="RAPE01000004">
    <property type="protein sequence ID" value="RKF13449.1"/>
    <property type="molecule type" value="Genomic_DNA"/>
</dbReference>
<protein>
    <recommendedName>
        <fullName evidence="4">Translocase</fullName>
    </recommendedName>
</protein>
<dbReference type="OrthoDB" id="7956241at2"/>
<keyword evidence="3" id="KW-1185">Reference proteome</keyword>
<comment type="caution">
    <text evidence="2">The sequence shown here is derived from an EMBL/GenBank/DDBJ whole genome shotgun (WGS) entry which is preliminary data.</text>
</comment>
<reference evidence="2 3" key="1">
    <citation type="submission" date="2018-09" db="EMBL/GenBank/DDBJ databases">
        <title>Roseovarius spongiae sp. nov., isolated from a marine sponge.</title>
        <authorList>
            <person name="Zhuang L."/>
            <person name="Luo L."/>
        </authorList>
    </citation>
    <scope>NUCLEOTIDE SEQUENCE [LARGE SCALE GENOMIC DNA]</scope>
    <source>
        <strain evidence="2 3">HN-E21</strain>
    </source>
</reference>
<feature type="chain" id="PRO_5017413158" description="Translocase" evidence="1">
    <location>
        <begin position="21"/>
        <end position="327"/>
    </location>
</feature>
<evidence type="ECO:0000313" key="2">
    <source>
        <dbReference type="EMBL" id="RKF13449.1"/>
    </source>
</evidence>
<feature type="signal peptide" evidence="1">
    <location>
        <begin position="1"/>
        <end position="20"/>
    </location>
</feature>